<dbReference type="SUPFAM" id="SSF46785">
    <property type="entry name" value="Winged helix' DNA-binding domain"/>
    <property type="match status" value="1"/>
</dbReference>
<gene>
    <name evidence="10" type="ORF">A4U43_C10F4650</name>
</gene>
<keyword evidence="11" id="KW-1185">Reference proteome</keyword>
<dbReference type="InterPro" id="IPR014886">
    <property type="entry name" value="La_xRRM"/>
</dbReference>
<dbReference type="CDD" id="cd08030">
    <property type="entry name" value="LA_like_plant"/>
    <property type="match status" value="1"/>
</dbReference>
<dbReference type="Gramene" id="ONK56149">
    <property type="protein sequence ID" value="ONK56149"/>
    <property type="gene ID" value="A4U43_C10F4650"/>
</dbReference>
<dbReference type="InterPro" id="IPR036388">
    <property type="entry name" value="WH-like_DNA-bd_sf"/>
</dbReference>
<evidence type="ECO:0000259" key="7">
    <source>
        <dbReference type="PROSITE" id="PS50102"/>
    </source>
</evidence>
<dbReference type="InterPro" id="IPR012677">
    <property type="entry name" value="Nucleotide-bd_a/b_plait_sf"/>
</dbReference>
<dbReference type="CDD" id="cd12291">
    <property type="entry name" value="RRM1_La"/>
    <property type="match status" value="1"/>
</dbReference>
<dbReference type="SMART" id="SM00360">
    <property type="entry name" value="RRM"/>
    <property type="match status" value="2"/>
</dbReference>
<dbReference type="Pfam" id="PF00076">
    <property type="entry name" value="RRM_1"/>
    <property type="match status" value="1"/>
</dbReference>
<evidence type="ECO:0000313" key="10">
    <source>
        <dbReference type="EMBL" id="ONK56149.1"/>
    </source>
</evidence>
<dbReference type="InterPro" id="IPR006630">
    <property type="entry name" value="La_HTH"/>
</dbReference>
<evidence type="ECO:0008006" key="12">
    <source>
        <dbReference type="Google" id="ProtNLM"/>
    </source>
</evidence>
<evidence type="ECO:0000256" key="2">
    <source>
        <dbReference type="ARBA" id="ARBA00022884"/>
    </source>
</evidence>
<evidence type="ECO:0000256" key="4">
    <source>
        <dbReference type="ARBA" id="ARBA00057261"/>
    </source>
</evidence>
<dbReference type="FunFam" id="1.10.10.10:FF:000795">
    <property type="entry name" value="La protein 2"/>
    <property type="match status" value="1"/>
</dbReference>
<feature type="domain" description="XRRM" evidence="9">
    <location>
        <begin position="308"/>
        <end position="438"/>
    </location>
</feature>
<proteinExistence type="predicted"/>
<evidence type="ECO:0000256" key="1">
    <source>
        <dbReference type="ARBA" id="ARBA00004123"/>
    </source>
</evidence>
<reference evidence="11" key="1">
    <citation type="journal article" date="2017" name="Nat. Commun.">
        <title>The asparagus genome sheds light on the origin and evolution of a young Y chromosome.</title>
        <authorList>
            <person name="Harkess A."/>
            <person name="Zhou J."/>
            <person name="Xu C."/>
            <person name="Bowers J.E."/>
            <person name="Van der Hulst R."/>
            <person name="Ayyampalayam S."/>
            <person name="Mercati F."/>
            <person name="Riccardi P."/>
            <person name="McKain M.R."/>
            <person name="Kakrana A."/>
            <person name="Tang H."/>
            <person name="Ray J."/>
            <person name="Groenendijk J."/>
            <person name="Arikit S."/>
            <person name="Mathioni S.M."/>
            <person name="Nakano M."/>
            <person name="Shan H."/>
            <person name="Telgmann-Rauber A."/>
            <person name="Kanno A."/>
            <person name="Yue Z."/>
            <person name="Chen H."/>
            <person name="Li W."/>
            <person name="Chen Y."/>
            <person name="Xu X."/>
            <person name="Zhang Y."/>
            <person name="Luo S."/>
            <person name="Chen H."/>
            <person name="Gao J."/>
            <person name="Mao Z."/>
            <person name="Pires J.C."/>
            <person name="Luo M."/>
            <person name="Kudrna D."/>
            <person name="Wing R.A."/>
            <person name="Meyers B.C."/>
            <person name="Yi K."/>
            <person name="Kong H."/>
            <person name="Lavrijsen P."/>
            <person name="Sunseri F."/>
            <person name="Falavigna A."/>
            <person name="Ye Y."/>
            <person name="Leebens-Mack J.H."/>
            <person name="Chen G."/>
        </authorList>
    </citation>
    <scope>NUCLEOTIDE SEQUENCE [LARGE SCALE GENOMIC DNA]</scope>
    <source>
        <strain evidence="11">cv. DH0086</strain>
    </source>
</reference>
<dbReference type="PROSITE" id="PS50102">
    <property type="entry name" value="RRM"/>
    <property type="match status" value="1"/>
</dbReference>
<evidence type="ECO:0000256" key="3">
    <source>
        <dbReference type="ARBA" id="ARBA00023242"/>
    </source>
</evidence>
<dbReference type="SMART" id="SM00715">
    <property type="entry name" value="LA"/>
    <property type="match status" value="1"/>
</dbReference>
<dbReference type="GO" id="GO:0003729">
    <property type="term" value="F:mRNA binding"/>
    <property type="evidence" value="ECO:0007669"/>
    <property type="project" value="TreeGrafter"/>
</dbReference>
<comment type="function">
    <text evidence="4">Binds to the 3' poly(U) terminus of nascent RNA polymerase III transcripts, protecting them from exonuclease digestion and facilitating their folding and maturation.</text>
</comment>
<evidence type="ECO:0000259" key="8">
    <source>
        <dbReference type="PROSITE" id="PS50961"/>
    </source>
</evidence>
<dbReference type="GO" id="GO:0005634">
    <property type="term" value="C:nucleus"/>
    <property type="evidence" value="ECO:0007669"/>
    <property type="project" value="UniProtKB-SubCell"/>
</dbReference>
<feature type="region of interest" description="Disordered" evidence="6">
    <location>
        <begin position="414"/>
        <end position="458"/>
    </location>
</feature>
<dbReference type="Gene3D" id="1.10.10.10">
    <property type="entry name" value="Winged helix-like DNA-binding domain superfamily/Winged helix DNA-binding domain"/>
    <property type="match status" value="1"/>
</dbReference>
<dbReference type="OrthoDB" id="439993at2759"/>
<evidence type="ECO:0000313" key="11">
    <source>
        <dbReference type="Proteomes" id="UP000243459"/>
    </source>
</evidence>
<keyword evidence="3" id="KW-0539">Nucleus</keyword>
<dbReference type="PANTHER" id="PTHR22792">
    <property type="entry name" value="LUPUS LA PROTEIN-RELATED"/>
    <property type="match status" value="1"/>
</dbReference>
<protein>
    <recommendedName>
        <fullName evidence="12">La protein 1</fullName>
    </recommendedName>
</protein>
<feature type="compositionally biased region" description="Basic and acidic residues" evidence="6">
    <location>
        <begin position="433"/>
        <end position="442"/>
    </location>
</feature>
<dbReference type="PROSITE" id="PS50961">
    <property type="entry name" value="HTH_LA"/>
    <property type="match status" value="1"/>
</dbReference>
<dbReference type="SUPFAM" id="SSF54928">
    <property type="entry name" value="RNA-binding domain, RBD"/>
    <property type="match status" value="1"/>
</dbReference>
<organism evidence="10 11">
    <name type="scientific">Asparagus officinalis</name>
    <name type="common">Garden asparagus</name>
    <dbReference type="NCBI Taxonomy" id="4686"/>
    <lineage>
        <taxon>Eukaryota</taxon>
        <taxon>Viridiplantae</taxon>
        <taxon>Streptophyta</taxon>
        <taxon>Embryophyta</taxon>
        <taxon>Tracheophyta</taxon>
        <taxon>Spermatophyta</taxon>
        <taxon>Magnoliopsida</taxon>
        <taxon>Liliopsida</taxon>
        <taxon>Asparagales</taxon>
        <taxon>Asparagaceae</taxon>
        <taxon>Asparagoideae</taxon>
        <taxon>Asparagus</taxon>
    </lineage>
</organism>
<dbReference type="PROSITE" id="PS51939">
    <property type="entry name" value="XRRM"/>
    <property type="match status" value="1"/>
</dbReference>
<dbReference type="InterPro" id="IPR036390">
    <property type="entry name" value="WH_DNA-bd_sf"/>
</dbReference>
<accession>A0A5P1E151</accession>
<dbReference type="AlphaFoldDB" id="A0A5P1E151"/>
<dbReference type="InterPro" id="IPR002344">
    <property type="entry name" value="Lupus_La"/>
</dbReference>
<dbReference type="InterPro" id="IPR000504">
    <property type="entry name" value="RRM_dom"/>
</dbReference>
<name>A0A5P1E151_ASPOF</name>
<dbReference type="Proteomes" id="UP000243459">
    <property type="component" value="Chromosome 10"/>
</dbReference>
<dbReference type="OMA" id="QNEGYPK"/>
<dbReference type="EMBL" id="CM007390">
    <property type="protein sequence ID" value="ONK56149.1"/>
    <property type="molecule type" value="Genomic_DNA"/>
</dbReference>
<evidence type="ECO:0000256" key="5">
    <source>
        <dbReference type="PROSITE-ProRule" id="PRU00332"/>
    </source>
</evidence>
<dbReference type="InterPro" id="IPR035979">
    <property type="entry name" value="RBD_domain_sf"/>
</dbReference>
<dbReference type="PANTHER" id="PTHR22792:SF140">
    <property type="entry name" value="ACHILLES, ISOFORM A"/>
    <property type="match status" value="1"/>
</dbReference>
<dbReference type="PRINTS" id="PR00302">
    <property type="entry name" value="LUPUSLA"/>
</dbReference>
<feature type="domain" description="HTH La-type RNA-binding" evidence="8">
    <location>
        <begin position="4"/>
        <end position="107"/>
    </location>
</feature>
<dbReference type="GO" id="GO:0006396">
    <property type="term" value="P:RNA processing"/>
    <property type="evidence" value="ECO:0007669"/>
    <property type="project" value="InterPro"/>
</dbReference>
<keyword evidence="2 5" id="KW-0694">RNA-binding</keyword>
<evidence type="ECO:0000259" key="9">
    <source>
        <dbReference type="PROSITE" id="PS51939"/>
    </source>
</evidence>
<dbReference type="Pfam" id="PF05383">
    <property type="entry name" value="La"/>
    <property type="match status" value="1"/>
</dbReference>
<comment type="subcellular location">
    <subcellularLocation>
        <location evidence="1">Nucleus</location>
    </subcellularLocation>
</comment>
<dbReference type="GO" id="GO:1990904">
    <property type="term" value="C:ribonucleoprotein complex"/>
    <property type="evidence" value="ECO:0007669"/>
    <property type="project" value="UniProtKB-UniRule"/>
</dbReference>
<feature type="domain" description="RRM" evidence="7">
    <location>
        <begin position="116"/>
        <end position="193"/>
    </location>
</feature>
<dbReference type="Pfam" id="PF08777">
    <property type="entry name" value="RRM_3"/>
    <property type="match status" value="1"/>
</dbReference>
<dbReference type="Gene3D" id="3.30.70.330">
    <property type="match status" value="2"/>
</dbReference>
<evidence type="ECO:0000256" key="6">
    <source>
        <dbReference type="SAM" id="MobiDB-lite"/>
    </source>
</evidence>
<dbReference type="InterPro" id="IPR045180">
    <property type="entry name" value="La_dom_prot"/>
</dbReference>
<sequence>MAVACLDESMAAKVLRQVEFYFSDSNLPRDKFLRETVNKSEDGLVSLALICSFARMRNHLGLGDVKGEGVPEEMVLAVAETLRKSTLLKVSEDGKKVGRTTELSKPEEVIEQVDSRTVAASPLPYDVTIEDMQSIFGQHGKVNSVRLPRRFRDKRYFCGTALIEFSEEEDANKVLSASMVFAGAELEMKPKKDFDAERRKKWEDIEKAHNTSTNGGYPKGLIVSFKLKNITPEGSIEENGQSAEVNNEVPDTKGKVTEIAEMKTSENDVDDEGKSAEHVEKGNGEKVNEDLIEETNKKADNALQGEVKGTNGLSVEGGEKNANLADNENVVAREDLKKIFQKFGNVKFVDFRMSEKSGYIRFEDPDSAVKVRAAAVFTDEGGFIVKNHIATVEALCGDAEKEYWSKLRGNQEKYRENKGNNYRGRGRGSKVNRQTDGKRQRQADSFSGRPNKAQKVLS</sequence>